<evidence type="ECO:0000256" key="1">
    <source>
        <dbReference type="SAM" id="MobiDB-lite"/>
    </source>
</evidence>
<dbReference type="AlphaFoldDB" id="A0A1I4FMC0"/>
<feature type="compositionally biased region" description="Basic and acidic residues" evidence="1">
    <location>
        <begin position="1"/>
        <end position="17"/>
    </location>
</feature>
<name>A0A1I4FMC0_9ACTN</name>
<sequence length="114" mass="12174">MLELGDRPEDLEEHPADRGGGVDALVEDDETDTASLEFLRQLDEVFQGAAEPVEFGDHELVALACDEEGLVELGPAGEFPAGLVGDDLLLMLKGGGYDEVRLLTADGMFAMPEV</sequence>
<feature type="region of interest" description="Disordered" evidence="1">
    <location>
        <begin position="1"/>
        <end position="27"/>
    </location>
</feature>
<keyword evidence="3" id="KW-1185">Reference proteome</keyword>
<dbReference type="Proteomes" id="UP000199111">
    <property type="component" value="Unassembled WGS sequence"/>
</dbReference>
<gene>
    <name evidence="2" type="ORF">SAMN05216275_16714</name>
</gene>
<accession>A0A1I4FMC0</accession>
<evidence type="ECO:0000313" key="2">
    <source>
        <dbReference type="EMBL" id="SFL19054.1"/>
    </source>
</evidence>
<protein>
    <submittedName>
        <fullName evidence="2">Uncharacterized protein</fullName>
    </submittedName>
</protein>
<reference evidence="3" key="1">
    <citation type="submission" date="2016-10" db="EMBL/GenBank/DDBJ databases">
        <authorList>
            <person name="Varghese N."/>
            <person name="Submissions S."/>
        </authorList>
    </citation>
    <scope>NUCLEOTIDE SEQUENCE [LARGE SCALE GENOMIC DNA]</scope>
    <source>
        <strain evidence="3">CGMCC 4.2126</strain>
    </source>
</reference>
<evidence type="ECO:0000313" key="3">
    <source>
        <dbReference type="Proteomes" id="UP000199111"/>
    </source>
</evidence>
<proteinExistence type="predicted"/>
<organism evidence="2 3">
    <name type="scientific">Streptosporangium canum</name>
    <dbReference type="NCBI Taxonomy" id="324952"/>
    <lineage>
        <taxon>Bacteria</taxon>
        <taxon>Bacillati</taxon>
        <taxon>Actinomycetota</taxon>
        <taxon>Actinomycetes</taxon>
        <taxon>Streptosporangiales</taxon>
        <taxon>Streptosporangiaceae</taxon>
        <taxon>Streptosporangium</taxon>
    </lineage>
</organism>
<dbReference type="EMBL" id="FOQY01000067">
    <property type="protein sequence ID" value="SFL19054.1"/>
    <property type="molecule type" value="Genomic_DNA"/>
</dbReference>